<organism evidence="1 2">
    <name type="scientific">Datura stramonium</name>
    <name type="common">Jimsonweed</name>
    <name type="synonym">Common thornapple</name>
    <dbReference type="NCBI Taxonomy" id="4076"/>
    <lineage>
        <taxon>Eukaryota</taxon>
        <taxon>Viridiplantae</taxon>
        <taxon>Streptophyta</taxon>
        <taxon>Embryophyta</taxon>
        <taxon>Tracheophyta</taxon>
        <taxon>Spermatophyta</taxon>
        <taxon>Magnoliopsida</taxon>
        <taxon>eudicotyledons</taxon>
        <taxon>Gunneridae</taxon>
        <taxon>Pentapetalae</taxon>
        <taxon>asterids</taxon>
        <taxon>lamiids</taxon>
        <taxon>Solanales</taxon>
        <taxon>Solanaceae</taxon>
        <taxon>Solanoideae</taxon>
        <taxon>Datureae</taxon>
        <taxon>Datura</taxon>
    </lineage>
</organism>
<dbReference type="PROSITE" id="PS51257">
    <property type="entry name" value="PROKAR_LIPOPROTEIN"/>
    <property type="match status" value="1"/>
</dbReference>
<evidence type="ECO:0000313" key="1">
    <source>
        <dbReference type="EMBL" id="MCD7466116.1"/>
    </source>
</evidence>
<accession>A0ABS8T4W7</accession>
<reference evidence="1 2" key="1">
    <citation type="journal article" date="2021" name="BMC Genomics">
        <title>Datura genome reveals duplications of psychoactive alkaloid biosynthetic genes and high mutation rate following tissue culture.</title>
        <authorList>
            <person name="Rajewski A."/>
            <person name="Carter-House D."/>
            <person name="Stajich J."/>
            <person name="Litt A."/>
        </authorList>
    </citation>
    <scope>NUCLEOTIDE SEQUENCE [LARGE SCALE GENOMIC DNA]</scope>
    <source>
        <strain evidence="1">AR-01</strain>
    </source>
</reference>
<name>A0ABS8T4W7_DATST</name>
<gene>
    <name evidence="1" type="ORF">HAX54_002515</name>
</gene>
<dbReference type="Proteomes" id="UP000823775">
    <property type="component" value="Unassembled WGS sequence"/>
</dbReference>
<sequence length="236" mass="25989">MVKENSYREFNGFRGALGDGVQGVTIAASCSFFLIEIEYFLVVIESGFLGVWGLLFRQVMVNGAQIQTFVVVAVDLTHSNISNCFWTNLEGALSIEIAAAVVTTMIVDMEVACGFIWEAASWKHARSPSPSRSRSSSLSYSRSLHCWHNWQVSLLLDLKSEGLNHAKVVVFPYVVFEVTKVPVQEELPLAVAAAGVCESGGPQRTLCIESTIKHPNRLNSPFGRRFTLFGSAYDNC</sequence>
<dbReference type="EMBL" id="JACEIK010001111">
    <property type="protein sequence ID" value="MCD7466116.1"/>
    <property type="molecule type" value="Genomic_DNA"/>
</dbReference>
<evidence type="ECO:0000313" key="2">
    <source>
        <dbReference type="Proteomes" id="UP000823775"/>
    </source>
</evidence>
<keyword evidence="2" id="KW-1185">Reference proteome</keyword>
<proteinExistence type="predicted"/>
<comment type="caution">
    <text evidence="1">The sequence shown here is derived from an EMBL/GenBank/DDBJ whole genome shotgun (WGS) entry which is preliminary data.</text>
</comment>
<protein>
    <submittedName>
        <fullName evidence="1">Uncharacterized protein</fullName>
    </submittedName>
</protein>